<sequence length="75" mass="8390">MRGKECCHRGKNGKTNNDIALIAKAKRVYNCANGLKQSARKLRGAPFPQSEKAARRMPKKALPPKLLFKPAEETR</sequence>
<reference evidence="2 3" key="1">
    <citation type="submission" date="2017-03" db="EMBL/GenBank/DDBJ databases">
        <title>Genome of strain Rhizobium sp. CNPSo 668.</title>
        <authorList>
            <person name="Ribeiro R."/>
        </authorList>
    </citation>
    <scope>NUCLEOTIDE SEQUENCE [LARGE SCALE GENOMIC DNA]</scope>
    <source>
        <strain evidence="2 3">CNPSo 668</strain>
    </source>
</reference>
<protein>
    <recommendedName>
        <fullName evidence="4">Transposase</fullName>
    </recommendedName>
</protein>
<gene>
    <name evidence="2" type="ORF">B5E41_13445</name>
</gene>
<evidence type="ECO:0008006" key="4">
    <source>
        <dbReference type="Google" id="ProtNLM"/>
    </source>
</evidence>
<evidence type="ECO:0000313" key="2">
    <source>
        <dbReference type="EMBL" id="OWO94739.1"/>
    </source>
</evidence>
<feature type="region of interest" description="Disordered" evidence="1">
    <location>
        <begin position="42"/>
        <end position="75"/>
    </location>
</feature>
<proteinExistence type="predicted"/>
<evidence type="ECO:0000256" key="1">
    <source>
        <dbReference type="SAM" id="MobiDB-lite"/>
    </source>
</evidence>
<dbReference type="EMBL" id="MXPU01000007">
    <property type="protein sequence ID" value="OWO94739.1"/>
    <property type="molecule type" value="Genomic_DNA"/>
</dbReference>
<evidence type="ECO:0000313" key="3">
    <source>
        <dbReference type="Proteomes" id="UP000197269"/>
    </source>
</evidence>
<dbReference type="Proteomes" id="UP000197269">
    <property type="component" value="Unassembled WGS sequence"/>
</dbReference>
<organism evidence="2 3">
    <name type="scientific">Rhizobium esperanzae</name>
    <dbReference type="NCBI Taxonomy" id="1967781"/>
    <lineage>
        <taxon>Bacteria</taxon>
        <taxon>Pseudomonadati</taxon>
        <taxon>Pseudomonadota</taxon>
        <taxon>Alphaproteobacteria</taxon>
        <taxon>Hyphomicrobiales</taxon>
        <taxon>Rhizobiaceae</taxon>
        <taxon>Rhizobium/Agrobacterium group</taxon>
        <taxon>Rhizobium</taxon>
    </lineage>
</organism>
<name>A0A246DWQ5_9HYPH</name>
<dbReference type="AlphaFoldDB" id="A0A246DWQ5"/>
<accession>A0A246DWQ5</accession>
<comment type="caution">
    <text evidence="2">The sequence shown here is derived from an EMBL/GenBank/DDBJ whole genome shotgun (WGS) entry which is preliminary data.</text>
</comment>
<dbReference type="RefSeq" id="WP_088394266.1">
    <property type="nucleotide sequence ID" value="NZ_MXPU01000007.1"/>
</dbReference>